<dbReference type="RefSeq" id="WP_107684839.1">
    <property type="nucleotide sequence ID" value="NZ_PZKL01000045.1"/>
</dbReference>
<accession>A0A2T4MX95</accession>
<protein>
    <recommendedName>
        <fullName evidence="5">DUF3316 domain-containing protein</fullName>
    </recommendedName>
</protein>
<dbReference type="AlphaFoldDB" id="A0A2T4MX95"/>
<reference evidence="3 4" key="1">
    <citation type="submission" date="2018-03" db="EMBL/GenBank/DDBJ databases">
        <title>Aeromonas veronii whole genome sequencing and analysis.</title>
        <authorList>
            <person name="Xie H."/>
            <person name="Liu T."/>
            <person name="Wang K."/>
        </authorList>
    </citation>
    <scope>NUCLEOTIDE SEQUENCE [LARGE SCALE GENOMIC DNA]</scope>
    <source>
        <strain evidence="3 4">XH.VA.1</strain>
    </source>
</reference>
<evidence type="ECO:0008006" key="5">
    <source>
        <dbReference type="Google" id="ProtNLM"/>
    </source>
</evidence>
<feature type="region of interest" description="Disordered" evidence="1">
    <location>
        <begin position="28"/>
        <end position="52"/>
    </location>
</feature>
<evidence type="ECO:0000256" key="2">
    <source>
        <dbReference type="SAM" id="SignalP"/>
    </source>
</evidence>
<evidence type="ECO:0000313" key="4">
    <source>
        <dbReference type="Proteomes" id="UP000241986"/>
    </source>
</evidence>
<proteinExistence type="predicted"/>
<feature type="compositionally biased region" description="Low complexity" evidence="1">
    <location>
        <begin position="38"/>
        <end position="51"/>
    </location>
</feature>
<dbReference type="Proteomes" id="UP000241986">
    <property type="component" value="Unassembled WGS sequence"/>
</dbReference>
<organism evidence="3 4">
    <name type="scientific">Aeromonas veronii</name>
    <dbReference type="NCBI Taxonomy" id="654"/>
    <lineage>
        <taxon>Bacteria</taxon>
        <taxon>Pseudomonadati</taxon>
        <taxon>Pseudomonadota</taxon>
        <taxon>Gammaproteobacteria</taxon>
        <taxon>Aeromonadales</taxon>
        <taxon>Aeromonadaceae</taxon>
        <taxon>Aeromonas</taxon>
    </lineage>
</organism>
<sequence length="102" mass="11384">MWKSLFPLLLVLASPVLNAADNPFLPPSQRESARLAMQAQSQSADASKSDSYMSDVITPDIEELLNSKKDEAAIERYVGRINGKDVFFSESKGVYIYKELLK</sequence>
<keyword evidence="2" id="KW-0732">Signal</keyword>
<comment type="caution">
    <text evidence="3">The sequence shown here is derived from an EMBL/GenBank/DDBJ whole genome shotgun (WGS) entry which is preliminary data.</text>
</comment>
<evidence type="ECO:0000313" key="3">
    <source>
        <dbReference type="EMBL" id="PTH79192.1"/>
    </source>
</evidence>
<evidence type="ECO:0000256" key="1">
    <source>
        <dbReference type="SAM" id="MobiDB-lite"/>
    </source>
</evidence>
<feature type="chain" id="PRO_5015549707" description="DUF3316 domain-containing protein" evidence="2">
    <location>
        <begin position="20"/>
        <end position="102"/>
    </location>
</feature>
<name>A0A2T4MX95_AERVE</name>
<feature type="signal peptide" evidence="2">
    <location>
        <begin position="1"/>
        <end position="19"/>
    </location>
</feature>
<gene>
    <name evidence="3" type="ORF">DAA48_22435</name>
</gene>
<dbReference type="EMBL" id="PZKL01000045">
    <property type="protein sequence ID" value="PTH79192.1"/>
    <property type="molecule type" value="Genomic_DNA"/>
</dbReference>